<dbReference type="InterPro" id="IPR001320">
    <property type="entry name" value="Iontro_rcpt_C"/>
</dbReference>
<keyword evidence="6 9" id="KW-0472">Membrane</keyword>
<evidence type="ECO:0000256" key="6">
    <source>
        <dbReference type="ARBA" id="ARBA00023136"/>
    </source>
</evidence>
<evidence type="ECO:0000313" key="11">
    <source>
        <dbReference type="EMBL" id="KAJ9573684.1"/>
    </source>
</evidence>
<proteinExistence type="inferred from homology"/>
<evidence type="ECO:0000259" key="10">
    <source>
        <dbReference type="Pfam" id="PF00060"/>
    </source>
</evidence>
<evidence type="ECO:0000256" key="1">
    <source>
        <dbReference type="ARBA" id="ARBA00004651"/>
    </source>
</evidence>
<comment type="caution">
    <text evidence="11">The sequence shown here is derived from an EMBL/GenBank/DDBJ whole genome shotgun (WGS) entry which is preliminary data.</text>
</comment>
<evidence type="ECO:0000256" key="2">
    <source>
        <dbReference type="ARBA" id="ARBA00008685"/>
    </source>
</evidence>
<dbReference type="Pfam" id="PF00060">
    <property type="entry name" value="Lig_chan"/>
    <property type="match status" value="1"/>
</dbReference>
<evidence type="ECO:0000313" key="12">
    <source>
        <dbReference type="Proteomes" id="UP001233999"/>
    </source>
</evidence>
<dbReference type="Proteomes" id="UP001233999">
    <property type="component" value="Unassembled WGS sequence"/>
</dbReference>
<dbReference type="InterPro" id="IPR052192">
    <property type="entry name" value="Insect_Ionotropic_Sensory_Rcpt"/>
</dbReference>
<keyword evidence="7" id="KW-0675">Receptor</keyword>
<feature type="transmembrane region" description="Helical" evidence="9">
    <location>
        <begin position="320"/>
        <end position="341"/>
    </location>
</feature>
<dbReference type="GO" id="GO:0015276">
    <property type="term" value="F:ligand-gated monoatomic ion channel activity"/>
    <property type="evidence" value="ECO:0007669"/>
    <property type="project" value="InterPro"/>
</dbReference>
<keyword evidence="12" id="KW-1185">Reference proteome</keyword>
<feature type="domain" description="Ionotropic glutamate receptor C-terminal" evidence="10">
    <location>
        <begin position="69"/>
        <end position="175"/>
    </location>
</feature>
<protein>
    <recommendedName>
        <fullName evidence="10">Ionotropic glutamate receptor C-terminal domain-containing protein</fullName>
    </recommendedName>
</protein>
<reference evidence="11" key="1">
    <citation type="journal article" date="2023" name="IScience">
        <title>Live-bearing cockroach genome reveals convergent evolutionary mechanisms linked to viviparity in insects and beyond.</title>
        <authorList>
            <person name="Fouks B."/>
            <person name="Harrison M.C."/>
            <person name="Mikhailova A.A."/>
            <person name="Marchal E."/>
            <person name="English S."/>
            <person name="Carruthers M."/>
            <person name="Jennings E.C."/>
            <person name="Chiamaka E.L."/>
            <person name="Frigard R.A."/>
            <person name="Pippel M."/>
            <person name="Attardo G.M."/>
            <person name="Benoit J.B."/>
            <person name="Bornberg-Bauer E."/>
            <person name="Tobe S.S."/>
        </authorList>
    </citation>
    <scope>NUCLEOTIDE SEQUENCE</scope>
    <source>
        <strain evidence="11">Stay&amp;Tobe</strain>
    </source>
</reference>
<comment type="similarity">
    <text evidence="2">Belongs to the glutamate-gated ion channel (TC 1.A.10.1) family.</text>
</comment>
<dbReference type="GO" id="GO:0005886">
    <property type="term" value="C:plasma membrane"/>
    <property type="evidence" value="ECO:0007669"/>
    <property type="project" value="UniProtKB-SubCell"/>
</dbReference>
<keyword evidence="4 9" id="KW-0812">Transmembrane</keyword>
<dbReference type="SUPFAM" id="SSF53850">
    <property type="entry name" value="Periplasmic binding protein-like II"/>
    <property type="match status" value="1"/>
</dbReference>
<keyword evidence="3" id="KW-1003">Cell membrane</keyword>
<gene>
    <name evidence="11" type="ORF">L9F63_008954</name>
</gene>
<sequence>MLAGLLGNLQCGDVDYRPFGIIFLPNFPIPLSPLPFTLPLLYTTYQVYIKKLKTRSTEWDAYLTPFSPRLWLVLVVTIMFMSLYLATFYNIGRRIGNEEADGPELYTLYESCLYIFGAFCQQGHDITPKSTPCRIVYITAYITALVLLAAYSAALISSLTVSHSSLPFSDLDGILKYKKFKMGVMDKSEMFYTFSDINEDGIFGEVYNKLMAPDPDNFPSDTLGGLQRACNMDYAFVAIPESVMPLLNKVNCTIVPLAYKTYPISLAIAFTPDNPYREFISYRLRMLRDGGVLQRLKIINWIPLGETTTQGALISVDLSAVAPLLILLTSSVIVSVAVLLAERGKFVLSEKKSNSSFFRRSRKERFISRYKSSPRNDYKTDSQYNLFPLKILPKSVSSNFGRWHE</sequence>
<dbReference type="AlphaFoldDB" id="A0AAD7Z4C0"/>
<dbReference type="PANTHER" id="PTHR42643:SF24">
    <property type="entry name" value="IONOTROPIC RECEPTOR 60A"/>
    <property type="match status" value="1"/>
</dbReference>
<comment type="subcellular location">
    <subcellularLocation>
        <location evidence="1">Cell membrane</location>
        <topology evidence="1">Multi-pass membrane protein</topology>
    </subcellularLocation>
</comment>
<feature type="transmembrane region" description="Helical" evidence="9">
    <location>
        <begin position="135"/>
        <end position="156"/>
    </location>
</feature>
<evidence type="ECO:0000256" key="9">
    <source>
        <dbReference type="SAM" id="Phobius"/>
    </source>
</evidence>
<name>A0AAD7Z4C0_DIPPU</name>
<dbReference type="Gene3D" id="1.10.287.70">
    <property type="match status" value="1"/>
</dbReference>
<dbReference type="GO" id="GO:0050906">
    <property type="term" value="P:detection of stimulus involved in sensory perception"/>
    <property type="evidence" value="ECO:0007669"/>
    <property type="project" value="UniProtKB-ARBA"/>
</dbReference>
<reference evidence="11" key="2">
    <citation type="submission" date="2023-05" db="EMBL/GenBank/DDBJ databases">
        <authorList>
            <person name="Fouks B."/>
        </authorList>
    </citation>
    <scope>NUCLEOTIDE SEQUENCE</scope>
    <source>
        <strain evidence="11">Stay&amp;Tobe</strain>
        <tissue evidence="11">Testes</tissue>
    </source>
</reference>
<dbReference type="PANTHER" id="PTHR42643">
    <property type="entry name" value="IONOTROPIC RECEPTOR 20A-RELATED"/>
    <property type="match status" value="1"/>
</dbReference>
<keyword evidence="8" id="KW-0325">Glycoprotein</keyword>
<keyword evidence="5 9" id="KW-1133">Transmembrane helix</keyword>
<feature type="transmembrane region" description="Helical" evidence="9">
    <location>
        <begin position="70"/>
        <end position="89"/>
    </location>
</feature>
<evidence type="ECO:0000256" key="4">
    <source>
        <dbReference type="ARBA" id="ARBA00022692"/>
    </source>
</evidence>
<evidence type="ECO:0000256" key="8">
    <source>
        <dbReference type="ARBA" id="ARBA00023180"/>
    </source>
</evidence>
<dbReference type="EMBL" id="JASPKZ010010686">
    <property type="protein sequence ID" value="KAJ9573684.1"/>
    <property type="molecule type" value="Genomic_DNA"/>
</dbReference>
<accession>A0AAD7Z4C0</accession>
<evidence type="ECO:0000256" key="7">
    <source>
        <dbReference type="ARBA" id="ARBA00023170"/>
    </source>
</evidence>
<evidence type="ECO:0000256" key="3">
    <source>
        <dbReference type="ARBA" id="ARBA00022475"/>
    </source>
</evidence>
<organism evidence="11 12">
    <name type="scientific">Diploptera punctata</name>
    <name type="common">Pacific beetle cockroach</name>
    <dbReference type="NCBI Taxonomy" id="6984"/>
    <lineage>
        <taxon>Eukaryota</taxon>
        <taxon>Metazoa</taxon>
        <taxon>Ecdysozoa</taxon>
        <taxon>Arthropoda</taxon>
        <taxon>Hexapoda</taxon>
        <taxon>Insecta</taxon>
        <taxon>Pterygota</taxon>
        <taxon>Neoptera</taxon>
        <taxon>Polyneoptera</taxon>
        <taxon>Dictyoptera</taxon>
        <taxon>Blattodea</taxon>
        <taxon>Blaberoidea</taxon>
        <taxon>Blaberidae</taxon>
        <taxon>Diplopterinae</taxon>
        <taxon>Diploptera</taxon>
    </lineage>
</organism>
<evidence type="ECO:0000256" key="5">
    <source>
        <dbReference type="ARBA" id="ARBA00022989"/>
    </source>
</evidence>